<dbReference type="Gene3D" id="3.40.390.10">
    <property type="entry name" value="Collagenase (Catalytic Domain)"/>
    <property type="match status" value="1"/>
</dbReference>
<keyword evidence="1" id="KW-0862">Zinc</keyword>
<dbReference type="WBParaSite" id="snap_masked-unitig_688-processed-gene-0.0-mRNA-1">
    <property type="protein sequence ID" value="snap_masked-unitig_688-processed-gene-0.0-mRNA-1"/>
    <property type="gene ID" value="snap_masked-unitig_688-processed-gene-0.0"/>
</dbReference>
<dbReference type="Proteomes" id="UP000095280">
    <property type="component" value="Unplaced"/>
</dbReference>
<feature type="domain" description="Peptidase M12B" evidence="2">
    <location>
        <begin position="122"/>
        <end position="175"/>
    </location>
</feature>
<feature type="binding site" evidence="1">
    <location>
        <position position="131"/>
    </location>
    <ligand>
        <name>Zn(2+)</name>
        <dbReference type="ChEBI" id="CHEBI:29105"/>
        <note>catalytic</note>
    </ligand>
</feature>
<protein>
    <submittedName>
        <fullName evidence="4">Peptidase M12B domain-containing protein</fullName>
    </submittedName>
</protein>
<dbReference type="Pfam" id="PF01421">
    <property type="entry name" value="Reprolysin"/>
    <property type="match status" value="1"/>
</dbReference>
<dbReference type="PROSITE" id="PS50215">
    <property type="entry name" value="ADAM_MEPRO"/>
    <property type="match status" value="1"/>
</dbReference>
<name>A0A1I8JQW0_9PLAT</name>
<evidence type="ECO:0000313" key="3">
    <source>
        <dbReference type="Proteomes" id="UP000095280"/>
    </source>
</evidence>
<evidence type="ECO:0000259" key="2">
    <source>
        <dbReference type="PROSITE" id="PS50215"/>
    </source>
</evidence>
<keyword evidence="3" id="KW-1185">Reference proteome</keyword>
<dbReference type="InterPro" id="IPR001590">
    <property type="entry name" value="Peptidase_M12B"/>
</dbReference>
<evidence type="ECO:0000256" key="1">
    <source>
        <dbReference type="PROSITE-ProRule" id="PRU00276"/>
    </source>
</evidence>
<dbReference type="GO" id="GO:0006508">
    <property type="term" value="P:proteolysis"/>
    <property type="evidence" value="ECO:0007669"/>
    <property type="project" value="InterPro"/>
</dbReference>
<keyword evidence="1" id="KW-0479">Metal-binding</keyword>
<feature type="binding site" evidence="1">
    <location>
        <position position="137"/>
    </location>
    <ligand>
        <name>Zn(2+)</name>
        <dbReference type="ChEBI" id="CHEBI:29105"/>
        <note>catalytic</note>
    </ligand>
</feature>
<organism evidence="3 4">
    <name type="scientific">Macrostomum lignano</name>
    <dbReference type="NCBI Taxonomy" id="282301"/>
    <lineage>
        <taxon>Eukaryota</taxon>
        <taxon>Metazoa</taxon>
        <taxon>Spiralia</taxon>
        <taxon>Lophotrochozoa</taxon>
        <taxon>Platyhelminthes</taxon>
        <taxon>Rhabditophora</taxon>
        <taxon>Macrostomorpha</taxon>
        <taxon>Macrostomida</taxon>
        <taxon>Macrostomidae</taxon>
        <taxon>Macrostomum</taxon>
    </lineage>
</organism>
<dbReference type="GO" id="GO:0046872">
    <property type="term" value="F:metal ion binding"/>
    <property type="evidence" value="ECO:0007669"/>
    <property type="project" value="UniProtKB-KW"/>
</dbReference>
<evidence type="ECO:0000313" key="4">
    <source>
        <dbReference type="WBParaSite" id="snap_masked-unitig_688-processed-gene-0.0-mRNA-1"/>
    </source>
</evidence>
<reference evidence="4" key="1">
    <citation type="submission" date="2016-11" db="UniProtKB">
        <authorList>
            <consortium name="WormBaseParasite"/>
        </authorList>
    </citation>
    <scope>IDENTIFICATION</scope>
</reference>
<dbReference type="InterPro" id="IPR024079">
    <property type="entry name" value="MetalloPept_cat_dom_sf"/>
</dbReference>
<accession>A0A1I8JQW0</accession>
<feature type="active site" evidence="1">
    <location>
        <position position="128"/>
    </location>
</feature>
<dbReference type="PANTHER" id="PTHR11905:SF159">
    <property type="entry name" value="ADAM METALLOPROTEASE"/>
    <property type="match status" value="1"/>
</dbReference>
<feature type="binding site" evidence="1">
    <location>
        <position position="127"/>
    </location>
    <ligand>
        <name>Zn(2+)</name>
        <dbReference type="ChEBI" id="CHEBI:29105"/>
        <note>catalytic</note>
    </ligand>
</feature>
<comment type="caution">
    <text evidence="1">Lacks conserved residue(s) required for the propagation of feature annotation.</text>
</comment>
<dbReference type="SUPFAM" id="SSF55486">
    <property type="entry name" value="Metalloproteases ('zincins'), catalytic domain"/>
    <property type="match status" value="1"/>
</dbReference>
<dbReference type="AlphaFoldDB" id="A0A1I8JQW0"/>
<sequence>ALRTLLLPYRSTSQQGSSLQQPFSKVEFEAAKARAANPAAATKFREEFKRSMNAQAAQLQEQLDKMLELVIVVDRSFRSARLEARLSAVARVLQSINFVNGEDKFARTYPVQDKYPEEISTALVLTHEIGHNLGFMHMQDFTACQCNRSSTGCIMNSYLAPATRTEALGWSSCTLPPGARKPARPGGPACRTHRMHPIPSATSRSVCGNGILEAGEQCDCGPAQTEKATPASIVVLCRYDMQCYADVLVEVLRREDVPAQGQCHLRLGSLLRLGYLHAEAEGPRLQSRRRAVRRAGDLQRGSGEWCPSDDKVADGVDCAAGQAFCATKGSAGPQPPSASGCFFRSQKRRQRMLHQAERHKRLVKALQTYSNQDNDETNENSILRDQVVIGRPRDIPTATSVSLVSGRAWMLSACNVGENRVWPESWVADADDDLISEDAVLVGLVVV</sequence>
<dbReference type="PANTHER" id="PTHR11905">
    <property type="entry name" value="ADAM A DISINTEGRIN AND METALLOPROTEASE DOMAIN"/>
    <property type="match status" value="1"/>
</dbReference>
<dbReference type="GO" id="GO:0004222">
    <property type="term" value="F:metalloendopeptidase activity"/>
    <property type="evidence" value="ECO:0007669"/>
    <property type="project" value="InterPro"/>
</dbReference>
<proteinExistence type="predicted"/>